<dbReference type="PANTHER" id="PTHR44163:SF1">
    <property type="entry name" value="U3 SMALL NUCLEOLAR RNA-ASSOCIATED PROTEIN 4 HOMOLOG"/>
    <property type="match status" value="1"/>
</dbReference>
<accession>A0A3M6UFV8</accession>
<dbReference type="GO" id="GO:0003723">
    <property type="term" value="F:RNA binding"/>
    <property type="evidence" value="ECO:0007669"/>
    <property type="project" value="TreeGrafter"/>
</dbReference>
<evidence type="ECO:0000313" key="4">
    <source>
        <dbReference type="Proteomes" id="UP000275408"/>
    </source>
</evidence>
<dbReference type="InterPro" id="IPR015943">
    <property type="entry name" value="WD40/YVTN_repeat-like_dom_sf"/>
</dbReference>
<dbReference type="Gene3D" id="2.130.10.10">
    <property type="entry name" value="YVTN repeat-like/Quinoprotein amine dehydrogenase"/>
    <property type="match status" value="2"/>
</dbReference>
<dbReference type="GO" id="GO:0000462">
    <property type="term" value="P:maturation of SSU-rRNA from tricistronic rRNA transcript (SSU-rRNA, 5.8S rRNA, LSU-rRNA)"/>
    <property type="evidence" value="ECO:0007669"/>
    <property type="project" value="InterPro"/>
</dbReference>
<dbReference type="Pfam" id="PF00400">
    <property type="entry name" value="WD40"/>
    <property type="match status" value="1"/>
</dbReference>
<sequence length="394" mass="43951">MAFKVKFNVHRVRFVEYVPQAIHCMAFEDTDKPCRLALSRADSSIEIWNFKDNWYQETVIPGCKDTSVETLDWCKGRLFTGGLHAEITEWDLTSLLPKITVDSFGGAVWCLSVNHAKTHMAVGCEDGRVRLFEITADGLNYSKSLDQQDGRVLCLSWHLSDNTLVTGASDSTVRLYNVTSGDSLGNTQFWDGQRGTLIQEENMVFSGGIDSKIVQFQQITNKDGVLNWVKAASQRMFSQDVRCLVTLGGIHDLLVSGGLDPSFLLYSTKEFGRSSYGKVAPFPHRPVVYLASEANILMYQTASTLQFWRLQELDTVGQTTIALQKTPAQLLEIRKKGDHHIVCSAVSTCASWAAFSDVYHISLFKLNLVIGCMNCAWHVVFVSAKVIGYDCNTT</sequence>
<dbReference type="AlphaFoldDB" id="A0A3M6UFV8"/>
<dbReference type="InterPro" id="IPR024977">
    <property type="entry name" value="Apc4-like_WD40_dom"/>
</dbReference>
<gene>
    <name evidence="3" type="ORF">pdam_00019785</name>
</gene>
<organism evidence="3 4">
    <name type="scientific">Pocillopora damicornis</name>
    <name type="common">Cauliflower coral</name>
    <name type="synonym">Millepora damicornis</name>
    <dbReference type="NCBI Taxonomy" id="46731"/>
    <lineage>
        <taxon>Eukaryota</taxon>
        <taxon>Metazoa</taxon>
        <taxon>Cnidaria</taxon>
        <taxon>Anthozoa</taxon>
        <taxon>Hexacorallia</taxon>
        <taxon>Scleractinia</taxon>
        <taxon>Astrocoeniina</taxon>
        <taxon>Pocilloporidae</taxon>
        <taxon>Pocillopora</taxon>
    </lineage>
</organism>
<name>A0A3M6UFV8_POCDA</name>
<dbReference type="PANTHER" id="PTHR44163">
    <property type="entry name" value="U3 SMALL NUCLEOLAR RNA-ASSOCIATED PROTEIN 4 HOMOLOG"/>
    <property type="match status" value="1"/>
</dbReference>
<dbReference type="SMART" id="SM00320">
    <property type="entry name" value="WD40"/>
    <property type="match status" value="4"/>
</dbReference>
<feature type="repeat" description="WD" evidence="1">
    <location>
        <begin position="145"/>
        <end position="186"/>
    </location>
</feature>
<dbReference type="GO" id="GO:0030686">
    <property type="term" value="C:90S preribosome"/>
    <property type="evidence" value="ECO:0007669"/>
    <property type="project" value="InterPro"/>
</dbReference>
<keyword evidence="1" id="KW-0853">WD repeat</keyword>
<dbReference type="Proteomes" id="UP000275408">
    <property type="component" value="Unassembled WGS sequence"/>
</dbReference>
<dbReference type="STRING" id="46731.A0A3M6UFV8"/>
<dbReference type="EMBL" id="RCHS01001612">
    <property type="protein sequence ID" value="RMX52561.1"/>
    <property type="molecule type" value="Genomic_DNA"/>
</dbReference>
<evidence type="ECO:0000259" key="2">
    <source>
        <dbReference type="Pfam" id="PF12894"/>
    </source>
</evidence>
<evidence type="ECO:0000256" key="1">
    <source>
        <dbReference type="PROSITE-ProRule" id="PRU00221"/>
    </source>
</evidence>
<dbReference type="InterPro" id="IPR036322">
    <property type="entry name" value="WD40_repeat_dom_sf"/>
</dbReference>
<feature type="domain" description="Anaphase-promoting complex subunit 4-like WD40" evidence="2">
    <location>
        <begin position="146"/>
        <end position="191"/>
    </location>
</feature>
<dbReference type="GO" id="GO:0032040">
    <property type="term" value="C:small-subunit processome"/>
    <property type="evidence" value="ECO:0007669"/>
    <property type="project" value="TreeGrafter"/>
</dbReference>
<comment type="caution">
    <text evidence="3">The sequence shown here is derived from an EMBL/GenBank/DDBJ whole genome shotgun (WGS) entry which is preliminary data.</text>
</comment>
<dbReference type="Pfam" id="PF12894">
    <property type="entry name" value="ANAPC4_WD40"/>
    <property type="match status" value="1"/>
</dbReference>
<dbReference type="InterPro" id="IPR046351">
    <property type="entry name" value="UTP4"/>
</dbReference>
<reference evidence="3 4" key="1">
    <citation type="journal article" date="2018" name="Sci. Rep.">
        <title>Comparative analysis of the Pocillopora damicornis genome highlights role of immune system in coral evolution.</title>
        <authorList>
            <person name="Cunning R."/>
            <person name="Bay R.A."/>
            <person name="Gillette P."/>
            <person name="Baker A.C."/>
            <person name="Traylor-Knowles N."/>
        </authorList>
    </citation>
    <scope>NUCLEOTIDE SEQUENCE [LARGE SCALE GENOMIC DNA]</scope>
    <source>
        <strain evidence="3">RSMAS</strain>
        <tissue evidence="3">Whole animal</tissue>
    </source>
</reference>
<keyword evidence="4" id="KW-1185">Reference proteome</keyword>
<dbReference type="PROSITE" id="PS50082">
    <property type="entry name" value="WD_REPEATS_2"/>
    <property type="match status" value="1"/>
</dbReference>
<dbReference type="PROSITE" id="PS50294">
    <property type="entry name" value="WD_REPEATS_REGION"/>
    <property type="match status" value="1"/>
</dbReference>
<evidence type="ECO:0000313" key="3">
    <source>
        <dbReference type="EMBL" id="RMX52561.1"/>
    </source>
</evidence>
<dbReference type="OrthoDB" id="8883818at2759"/>
<dbReference type="InterPro" id="IPR001680">
    <property type="entry name" value="WD40_rpt"/>
</dbReference>
<dbReference type="SUPFAM" id="SSF50978">
    <property type="entry name" value="WD40 repeat-like"/>
    <property type="match status" value="1"/>
</dbReference>
<dbReference type="GO" id="GO:0034455">
    <property type="term" value="C:t-UTP complex"/>
    <property type="evidence" value="ECO:0007669"/>
    <property type="project" value="TreeGrafter"/>
</dbReference>
<protein>
    <recommendedName>
        <fullName evidence="2">Anaphase-promoting complex subunit 4-like WD40 domain-containing protein</fullName>
    </recommendedName>
</protein>
<proteinExistence type="predicted"/>